<dbReference type="EC" id="3.2.1.131" evidence="8"/>
<dbReference type="SUPFAM" id="SSF51445">
    <property type="entry name" value="(Trans)glycosidases"/>
    <property type="match status" value="1"/>
</dbReference>
<keyword evidence="4" id="KW-0119">Carbohydrate metabolism</keyword>
<dbReference type="Proteomes" id="UP000298285">
    <property type="component" value="Unassembled WGS sequence"/>
</dbReference>
<dbReference type="InterPro" id="IPR037054">
    <property type="entry name" value="A-glucoronidase_C_sf"/>
</dbReference>
<dbReference type="GO" id="GO:2000886">
    <property type="term" value="P:glucuronoxylan catabolic process"/>
    <property type="evidence" value="ECO:0007669"/>
    <property type="project" value="UniProtKB-ARBA"/>
</dbReference>
<dbReference type="InterPro" id="IPR029018">
    <property type="entry name" value="Hex-like_dom2"/>
</dbReference>
<gene>
    <name evidence="14" type="ORF">E4T88_04335</name>
</gene>
<protein>
    <recommendedName>
        <fullName evidence="8">xylan alpha-1,2-glucuronosidase</fullName>
        <ecNumber evidence="8">3.2.1.131</ecNumber>
    </recommendedName>
    <alternativeName>
        <fullName evidence="9">Alpha-glucuronidase</fullName>
    </alternativeName>
</protein>
<dbReference type="InterPro" id="IPR011100">
    <property type="entry name" value="Glyco_hydro_67_cat"/>
</dbReference>
<accession>A0A4Y9ITU9</accession>
<feature type="domain" description="Glycosyl hydrolase family 67 C-terminal" evidence="12">
    <location>
        <begin position="430"/>
        <end position="653"/>
    </location>
</feature>
<evidence type="ECO:0000256" key="2">
    <source>
        <dbReference type="ARBA" id="ARBA00022651"/>
    </source>
</evidence>
<dbReference type="EMBL" id="SPPK01000001">
    <property type="protein sequence ID" value="TFU91219.1"/>
    <property type="molecule type" value="Genomic_DNA"/>
</dbReference>
<feature type="active site" description="Proton acceptor" evidence="11">
    <location>
        <position position="341"/>
    </location>
</feature>
<dbReference type="InterPro" id="IPR011395">
    <property type="entry name" value="Glyco_hydro_67_aGlcAse"/>
</dbReference>
<dbReference type="PANTHER" id="PTHR39207:SF1">
    <property type="entry name" value="ALPHA-GLUCURONIDASE A"/>
    <property type="match status" value="1"/>
</dbReference>
<dbReference type="GO" id="GO:0033939">
    <property type="term" value="F:xylan alpha-1,2-glucuronosidase activity"/>
    <property type="evidence" value="ECO:0007669"/>
    <property type="project" value="UniProtKB-EC"/>
</dbReference>
<dbReference type="RefSeq" id="WP_135104234.1">
    <property type="nucleotide sequence ID" value="NZ_JADGKW010000001.1"/>
</dbReference>
<comment type="catalytic activity">
    <reaction evidence="7">
        <text>Hydrolysis of (1-&gt;2)-alpha-D-(4-O-methyl)glucuronosyl links in the main chain of hardwood xylans.</text>
        <dbReference type="EC" id="3.2.1.131"/>
    </reaction>
</comment>
<dbReference type="Pfam" id="PF07477">
    <property type="entry name" value="Glyco_hydro_67C"/>
    <property type="match status" value="1"/>
</dbReference>
<dbReference type="InterPro" id="IPR011099">
    <property type="entry name" value="Glyco_hydro_67_C"/>
</dbReference>
<evidence type="ECO:0000256" key="3">
    <source>
        <dbReference type="ARBA" id="ARBA00022801"/>
    </source>
</evidence>
<dbReference type="Pfam" id="PF07488">
    <property type="entry name" value="Glyco_hydro_67M"/>
    <property type="match status" value="1"/>
</dbReference>
<dbReference type="FunFam" id="3.20.20.80:FF:000096">
    <property type="entry name" value="Xylan alpha-1,2-glucuronidase"/>
    <property type="match status" value="1"/>
</dbReference>
<evidence type="ECO:0000259" key="12">
    <source>
        <dbReference type="Pfam" id="PF07477"/>
    </source>
</evidence>
<dbReference type="OrthoDB" id="339499at2"/>
<feature type="active site" description="Proton donor" evidence="11">
    <location>
        <position position="268"/>
    </location>
</feature>
<dbReference type="GO" id="GO:0046559">
    <property type="term" value="F:alpha-glucuronidase activity"/>
    <property type="evidence" value="ECO:0007669"/>
    <property type="project" value="InterPro"/>
</dbReference>
<dbReference type="InterPro" id="IPR017853">
    <property type="entry name" value="GH"/>
</dbReference>
<feature type="active site" description="Proton acceptor" evidence="11">
    <location>
        <position position="369"/>
    </location>
</feature>
<evidence type="ECO:0000313" key="14">
    <source>
        <dbReference type="EMBL" id="TFU91219.1"/>
    </source>
</evidence>
<feature type="domain" description="Glycosyl hydrolase family 67 catalytic" evidence="13">
    <location>
        <begin position="112"/>
        <end position="429"/>
    </location>
</feature>
<dbReference type="PIRSF" id="PIRSF029900">
    <property type="entry name" value="Alpha-glucuronds"/>
    <property type="match status" value="1"/>
</dbReference>
<dbReference type="SUPFAM" id="SSF55545">
    <property type="entry name" value="beta-N-acetylhexosaminidase-like domain"/>
    <property type="match status" value="1"/>
</dbReference>
<evidence type="ECO:0000313" key="15">
    <source>
        <dbReference type="Proteomes" id="UP000298285"/>
    </source>
</evidence>
<evidence type="ECO:0000256" key="9">
    <source>
        <dbReference type="ARBA" id="ARBA00078997"/>
    </source>
</evidence>
<evidence type="ECO:0000256" key="5">
    <source>
        <dbReference type="ARBA" id="ARBA00023295"/>
    </source>
</evidence>
<organism evidence="14 15">
    <name type="scientific">Dysgonomonas mossii</name>
    <dbReference type="NCBI Taxonomy" id="163665"/>
    <lineage>
        <taxon>Bacteria</taxon>
        <taxon>Pseudomonadati</taxon>
        <taxon>Bacteroidota</taxon>
        <taxon>Bacteroidia</taxon>
        <taxon>Bacteroidales</taxon>
        <taxon>Dysgonomonadaceae</taxon>
        <taxon>Dysgonomonas</taxon>
    </lineage>
</organism>
<evidence type="ECO:0000256" key="1">
    <source>
        <dbReference type="ARBA" id="ARBA00008833"/>
    </source>
</evidence>
<keyword evidence="5 10" id="KW-0326">Glycosidase</keyword>
<keyword evidence="2 10" id="KW-0858">Xylan degradation</keyword>
<dbReference type="Gene3D" id="3.90.1330.10">
    <property type="entry name" value="Alpha-glucuronidase, C-terminal domain"/>
    <property type="match status" value="1"/>
</dbReference>
<reference evidence="14 15" key="1">
    <citation type="submission" date="2019-03" db="EMBL/GenBank/DDBJ databases">
        <title>Diversity of the mouse oral microbiome.</title>
        <authorList>
            <person name="Joseph S."/>
            <person name="Aduse-Opoku J."/>
            <person name="Curtis M."/>
            <person name="Wade W."/>
            <person name="Hashim A."/>
        </authorList>
    </citation>
    <scope>NUCLEOTIDE SEQUENCE [LARGE SCALE GENOMIC DNA]</scope>
    <source>
        <strain evidence="14 15">P11</strain>
    </source>
</reference>
<comment type="caution">
    <text evidence="14">The sequence shown here is derived from an EMBL/GenBank/DDBJ whole genome shotgun (WGS) entry which is preliminary data.</text>
</comment>
<comment type="similarity">
    <text evidence="1 10">Belongs to the glycosyl hydrolase 67 family.</text>
</comment>
<proteinExistence type="inferred from homology"/>
<evidence type="ECO:0000256" key="7">
    <source>
        <dbReference type="ARBA" id="ARBA00052795"/>
    </source>
</evidence>
<keyword evidence="3 10" id="KW-0378">Hydrolase</keyword>
<evidence type="ECO:0000259" key="13">
    <source>
        <dbReference type="Pfam" id="PF07488"/>
    </source>
</evidence>
<evidence type="ECO:0000256" key="6">
    <source>
        <dbReference type="ARBA" id="ARBA00023326"/>
    </source>
</evidence>
<dbReference type="Gene3D" id="3.20.20.80">
    <property type="entry name" value="Glycosidases"/>
    <property type="match status" value="1"/>
</dbReference>
<evidence type="ECO:0000256" key="11">
    <source>
        <dbReference type="PIRSR" id="PIRSR029900-1"/>
    </source>
</evidence>
<name>A0A4Y9ITU9_9BACT</name>
<dbReference type="Gene3D" id="3.30.379.10">
    <property type="entry name" value="Chitobiase/beta-hexosaminidase domain 2-like"/>
    <property type="match status" value="1"/>
</dbReference>
<sequence>MTIRYISLFIIFILSSLLSWAEDGSRLWLRYPEIKQKEKSILSSHSSPTINIALDELSNHWQGQTVELQLNKKLKHLKDGYSIKSNNQKIIISAGSDVGLLYGSYCLLRLQQTGADLTTLDIEELPSYDIRILNHWDNLERTIERGYAGYSLWKWDELPNTLSPRYKEYARANASIGINGTVLNNVNASPNILKKDYLEKVKALADIFRPYGLKVYLSVNFSSPKVLEGLSDSDPLNPEVQKWWKAKAKEIYSLIPDFGGFLVKANSEGQPGPQDYGRTHADGANMLADVLKPYKGIVMWRAFVYDPSMEDRAKQAYQEFVPLDGQFRDNVIIQIKNGPIDFQPREPFNPLFGALRKTPAMVEFQITQEYLGFSNHLAYLATMFKETLDSDTYSDGKGSTVAKITDGTLRPAKTTAISAVANIGEDTNWCGHHFAQANWYAFGRLAWNHQLSSNQIANEWIRMTFSKNNEFVEPVKNMMLSSRETIVDYMMPLGLHHIFAEDHHYGPEPWLSQAAREDWTSVYYHKADTIGLGFNRTTTGSDAVSHYFPPLNNIYNDISTCPENLLLWFHHVPWNYKMNDGKTMWDALCYKYDSGVQQVREYQKVWDRMEQYVDSRRFEEVQSKLKIQARDAVWWRDACLLYFQTFSKKPIPYHLERPIYELDDLMKIKLDMKHHN</sequence>
<evidence type="ECO:0000256" key="10">
    <source>
        <dbReference type="PIRNR" id="PIRNR029900"/>
    </source>
</evidence>
<evidence type="ECO:0000256" key="8">
    <source>
        <dbReference type="ARBA" id="ARBA00066400"/>
    </source>
</evidence>
<evidence type="ECO:0000256" key="4">
    <source>
        <dbReference type="ARBA" id="ARBA00023277"/>
    </source>
</evidence>
<dbReference type="PANTHER" id="PTHR39207">
    <property type="entry name" value="ALPHA-GLUCURONIDASE A"/>
    <property type="match status" value="1"/>
</dbReference>
<dbReference type="AlphaFoldDB" id="A0A4Y9ITU9"/>
<dbReference type="GO" id="GO:0005576">
    <property type="term" value="C:extracellular region"/>
    <property type="evidence" value="ECO:0007669"/>
    <property type="project" value="InterPro"/>
</dbReference>
<keyword evidence="6" id="KW-0624">Polysaccharide degradation</keyword>